<dbReference type="PANTHER" id="PTHR24412">
    <property type="entry name" value="KELCH PROTEIN"/>
    <property type="match status" value="1"/>
</dbReference>
<dbReference type="SMART" id="SM00225">
    <property type="entry name" value="BTB"/>
    <property type="match status" value="1"/>
</dbReference>
<keyword evidence="1" id="KW-0880">Kelch repeat</keyword>
<protein>
    <submittedName>
        <fullName evidence="5">Kelch-like protein 20</fullName>
    </submittedName>
</protein>
<evidence type="ECO:0000256" key="3">
    <source>
        <dbReference type="SAM" id="MobiDB-lite"/>
    </source>
</evidence>
<keyword evidence="2" id="KW-0677">Repeat</keyword>
<reference evidence="5" key="1">
    <citation type="submission" date="2023-03" db="EMBL/GenBank/DDBJ databases">
        <authorList>
            <person name="Steffen K."/>
            <person name="Cardenas P."/>
        </authorList>
    </citation>
    <scope>NUCLEOTIDE SEQUENCE</scope>
</reference>
<dbReference type="Pfam" id="PF01344">
    <property type="entry name" value="Kelch_1"/>
    <property type="match status" value="2"/>
</dbReference>
<dbReference type="AlphaFoldDB" id="A0AA35ST47"/>
<gene>
    <name evidence="5" type="ORF">GBAR_LOCUS19756</name>
</gene>
<feature type="region of interest" description="Disordered" evidence="3">
    <location>
        <begin position="33"/>
        <end position="64"/>
    </location>
</feature>
<dbReference type="EMBL" id="CASHTH010002775">
    <property type="protein sequence ID" value="CAI8035164.1"/>
    <property type="molecule type" value="Genomic_DNA"/>
</dbReference>
<keyword evidence="6" id="KW-1185">Reference proteome</keyword>
<dbReference type="InterPro" id="IPR006652">
    <property type="entry name" value="Kelch_1"/>
</dbReference>
<dbReference type="PRINTS" id="PR00501">
    <property type="entry name" value="KELCHREPEAT"/>
</dbReference>
<evidence type="ECO:0000313" key="5">
    <source>
        <dbReference type="EMBL" id="CAI8035164.1"/>
    </source>
</evidence>
<comment type="caution">
    <text evidence="5">The sequence shown here is derived from an EMBL/GenBank/DDBJ whole genome shotgun (WGS) entry which is preliminary data.</text>
</comment>
<dbReference type="SUPFAM" id="SSF117281">
    <property type="entry name" value="Kelch motif"/>
    <property type="match status" value="2"/>
</dbReference>
<dbReference type="PROSITE" id="PS50097">
    <property type="entry name" value="BTB"/>
    <property type="match status" value="1"/>
</dbReference>
<dbReference type="Pfam" id="PF07707">
    <property type="entry name" value="BACK"/>
    <property type="match status" value="1"/>
</dbReference>
<name>A0AA35ST47_GEOBA</name>
<feature type="non-terminal residue" evidence="5">
    <location>
        <position position="1"/>
    </location>
</feature>
<dbReference type="SMART" id="SM00875">
    <property type="entry name" value="BACK"/>
    <property type="match status" value="1"/>
</dbReference>
<sequence>LASSTNVLWREFTAKVYTWGSEVDETNPCSRCQEVTGGDMSDSESSDVMHVSSTTDAREEGERRDALETGYRSGDQFARSFAELDSLRGLEKLCDVVLVAGSERIPAHRVILASLSPYFRAMFTGEMAESRKKEIVINGVEPSALVSLVVYAYTAFVKLSESNVQSLLAAASALQFDEVRDAASQFLMRHLDAENCLGIKQFAEAHGCKQLHSAAEVYAAHWFSDVCKREEYRSLPLSDVVPFLSNHRLNVESEYVVFKAALCWLNHNRSERTEHLYEVMRCVRFPLLTEDQLLKEVGRNSTFIGNPRCVELMVEALQHRLLPETKKQVDSKHLVPRKPSEFLYAVGGWDGHTAVSTVEFYDTDTEQWTLGTPLLSKRNGVGLAFTGGLLYAVGGHDGHSFLNTAEVFNPQTGRWQSIPPLKQKRASAGVAVLGNYLYAIGGQEGVARLKSVERYNLLGKSWESVASMSVRRDSPGVVVHEDQIYAIGGCHSCMFLSTVERYDPVQDSWSSARHMIHRRSAVGTVSCGTYIYVLGGHNEQRNLTVLERYDTKKDCWTELSFMNVPRAGVGAAILNRKVVAVGGFNGSEQLASVEQYDPVTDSWSYLPPMKNERSYVGAMATVKIT</sequence>
<dbReference type="Gene3D" id="3.30.710.10">
    <property type="entry name" value="Potassium Channel Kv1.1, Chain A"/>
    <property type="match status" value="1"/>
</dbReference>
<evidence type="ECO:0000313" key="6">
    <source>
        <dbReference type="Proteomes" id="UP001174909"/>
    </source>
</evidence>
<dbReference type="Pfam" id="PF00651">
    <property type="entry name" value="BTB"/>
    <property type="match status" value="1"/>
</dbReference>
<dbReference type="Proteomes" id="UP001174909">
    <property type="component" value="Unassembled WGS sequence"/>
</dbReference>
<dbReference type="PANTHER" id="PTHR24412:SF441">
    <property type="entry name" value="KELCH-LIKE PROTEIN 28"/>
    <property type="match status" value="1"/>
</dbReference>
<dbReference type="InterPro" id="IPR011333">
    <property type="entry name" value="SKP1/BTB/POZ_sf"/>
</dbReference>
<feature type="domain" description="BTB" evidence="4">
    <location>
        <begin position="94"/>
        <end position="161"/>
    </location>
</feature>
<dbReference type="Pfam" id="PF24681">
    <property type="entry name" value="Kelch_KLHDC2_KLHL20_DRC7"/>
    <property type="match status" value="1"/>
</dbReference>
<dbReference type="SUPFAM" id="SSF54695">
    <property type="entry name" value="POZ domain"/>
    <property type="match status" value="1"/>
</dbReference>
<dbReference type="Gene3D" id="2.120.10.80">
    <property type="entry name" value="Kelch-type beta propeller"/>
    <property type="match status" value="2"/>
</dbReference>
<dbReference type="SMART" id="SM00612">
    <property type="entry name" value="Kelch"/>
    <property type="match status" value="6"/>
</dbReference>
<evidence type="ECO:0000256" key="2">
    <source>
        <dbReference type="ARBA" id="ARBA00022737"/>
    </source>
</evidence>
<dbReference type="InterPro" id="IPR000210">
    <property type="entry name" value="BTB/POZ_dom"/>
</dbReference>
<dbReference type="InterPro" id="IPR011705">
    <property type="entry name" value="BACK"/>
</dbReference>
<dbReference type="Gene3D" id="1.25.40.420">
    <property type="match status" value="1"/>
</dbReference>
<evidence type="ECO:0000259" key="4">
    <source>
        <dbReference type="PROSITE" id="PS50097"/>
    </source>
</evidence>
<organism evidence="5 6">
    <name type="scientific">Geodia barretti</name>
    <name type="common">Barrett's horny sponge</name>
    <dbReference type="NCBI Taxonomy" id="519541"/>
    <lineage>
        <taxon>Eukaryota</taxon>
        <taxon>Metazoa</taxon>
        <taxon>Porifera</taxon>
        <taxon>Demospongiae</taxon>
        <taxon>Heteroscleromorpha</taxon>
        <taxon>Tetractinellida</taxon>
        <taxon>Astrophorina</taxon>
        <taxon>Geodiidae</taxon>
        <taxon>Geodia</taxon>
    </lineage>
</organism>
<accession>A0AA35ST47</accession>
<evidence type="ECO:0000256" key="1">
    <source>
        <dbReference type="ARBA" id="ARBA00022441"/>
    </source>
</evidence>
<dbReference type="InterPro" id="IPR015915">
    <property type="entry name" value="Kelch-typ_b-propeller"/>
</dbReference>
<dbReference type="FunFam" id="1.25.40.420:FF:000001">
    <property type="entry name" value="Kelch-like family member 12"/>
    <property type="match status" value="1"/>
</dbReference>
<proteinExistence type="predicted"/>